<keyword evidence="1 8" id="KW-0597">Phosphoprotein</keyword>
<dbReference type="InterPro" id="IPR002078">
    <property type="entry name" value="Sigma_54_int"/>
</dbReference>
<dbReference type="InterPro" id="IPR025943">
    <property type="entry name" value="Sigma_54_int_dom_ATP-bd_2"/>
</dbReference>
<dbReference type="InterPro" id="IPR003593">
    <property type="entry name" value="AAA+_ATPase"/>
</dbReference>
<dbReference type="SMART" id="SM00448">
    <property type="entry name" value="REC"/>
    <property type="match status" value="1"/>
</dbReference>
<dbReference type="Gene3D" id="1.10.10.60">
    <property type="entry name" value="Homeodomain-like"/>
    <property type="match status" value="1"/>
</dbReference>
<dbReference type="FunFam" id="3.40.50.300:FF:000006">
    <property type="entry name" value="DNA-binding transcriptional regulator NtrC"/>
    <property type="match status" value="1"/>
</dbReference>
<evidence type="ECO:0000256" key="7">
    <source>
        <dbReference type="ARBA" id="ARBA00023163"/>
    </source>
</evidence>
<evidence type="ECO:0000256" key="9">
    <source>
        <dbReference type="SAM" id="MobiDB-lite"/>
    </source>
</evidence>
<evidence type="ECO:0000256" key="1">
    <source>
        <dbReference type="ARBA" id="ARBA00022553"/>
    </source>
</evidence>
<feature type="domain" description="Sigma-54 factor interaction" evidence="10">
    <location>
        <begin position="260"/>
        <end position="489"/>
    </location>
</feature>
<evidence type="ECO:0000256" key="3">
    <source>
        <dbReference type="ARBA" id="ARBA00022840"/>
    </source>
</evidence>
<dbReference type="PROSITE" id="PS00675">
    <property type="entry name" value="SIGMA54_INTERACT_1"/>
    <property type="match status" value="1"/>
</dbReference>
<dbReference type="CDD" id="cd00009">
    <property type="entry name" value="AAA"/>
    <property type="match status" value="1"/>
</dbReference>
<dbReference type="GO" id="GO:0000160">
    <property type="term" value="P:phosphorelay signal transduction system"/>
    <property type="evidence" value="ECO:0007669"/>
    <property type="project" value="UniProtKB-KW"/>
</dbReference>
<sequence length="553" mass="60768">MPSPPTTCRTPAVSTSTSVRPTACRRSCALSCATMAPAFRPRPCRTCSNRSSPPRRSARASAWDWRSPPASRATSAVRCRRPICRTAEPSSRCRWCAPRWCRPRCPDRFLSTKRSMSEGLNVLFIEDDPPVRQATAQSLELAGFQVQAYSSAEEAVGRIDADFHGVVVSDLRLPGASGLDVLAHCQSFGTGIPVVLVTGHGDITMAVQAMRDGAFDFIEKPFPAERLTETVRRAVERRALELENRALRRELAGPAAGTRIIGRSQAMASVRALIDNVAATDAPVLINGETGTGKELVARSLHTLSPRHDKPFIALNCGAVPEQIFESEMFGHEAGAFTGAGKRRIGKLEHASGGTLFLDEIESMPLALQVKLLRVLQEGMLERLGSNASVRIDVRIVAAAKGDMEALIAAGGFRRDLYYRLNVVAIDLPPLRERREDIIPLFEHFLLEAAVRYQRPLPMLSERQRHELMQSNWPGNVRELRNAADRLVLGVGRTPVVSDAAEDGMPLKERIERYERTVIAETLARTGGSVHQAADILQVGRATLYDKIKRYGL</sequence>
<feature type="modified residue" description="4-aspartylphosphate" evidence="8">
    <location>
        <position position="170"/>
    </location>
</feature>
<dbReference type="PANTHER" id="PTHR32071">
    <property type="entry name" value="TRANSCRIPTIONAL REGULATORY PROTEIN"/>
    <property type="match status" value="1"/>
</dbReference>
<dbReference type="PANTHER" id="PTHR32071:SF57">
    <property type="entry name" value="C4-DICARBOXYLATE TRANSPORT TRANSCRIPTIONAL REGULATORY PROTEIN DCTD"/>
    <property type="match status" value="1"/>
</dbReference>
<dbReference type="AlphaFoldDB" id="A0AB33VFC5"/>
<dbReference type="GO" id="GO:0005524">
    <property type="term" value="F:ATP binding"/>
    <property type="evidence" value="ECO:0007669"/>
    <property type="project" value="UniProtKB-KW"/>
</dbReference>
<reference evidence="12 13" key="1">
    <citation type="journal article" date="2006" name="Mol. Plant Microbe Interact.">
        <title>Identification of open reading frames unique to a select agent: Ralstonia solanacearum race 3 biovar 2.</title>
        <authorList>
            <person name="Gabriel D.W."/>
            <person name="Allen C."/>
            <person name="Schell M."/>
            <person name="Denny T.P."/>
            <person name="Greenberg J.T."/>
            <person name="Duan Y.P."/>
            <person name="Flores-Cruz Z."/>
            <person name="Huang Q."/>
            <person name="Clifford J.M."/>
            <person name="Presting G."/>
            <person name="Gonzalez E.T."/>
            <person name="Reddy J."/>
            <person name="Elphinstone J."/>
            <person name="Swanson J."/>
            <person name="Yao J."/>
            <person name="Mulholland V."/>
            <person name="Liu L."/>
            <person name="Farmerie W."/>
            <person name="Patnaikuni M."/>
            <person name="Balogh B."/>
            <person name="Norman D."/>
            <person name="Alvarez A."/>
            <person name="Castillo J.A."/>
            <person name="Jones J."/>
            <person name="Saddler G."/>
            <person name="Walunas T."/>
            <person name="Zhukov A."/>
            <person name="Mikhailova N."/>
        </authorList>
    </citation>
    <scope>NUCLEOTIDE SEQUENCE [LARGE SCALE GENOMIC DNA]</scope>
    <source>
        <strain evidence="12 13">UW551</strain>
    </source>
</reference>
<dbReference type="PRINTS" id="PR01590">
    <property type="entry name" value="HTHFIS"/>
</dbReference>
<keyword evidence="6" id="KW-0238">DNA-binding</keyword>
<accession>A0AB33VFC5</accession>
<dbReference type="PROSITE" id="PS00688">
    <property type="entry name" value="SIGMA54_INTERACT_3"/>
    <property type="match status" value="1"/>
</dbReference>
<proteinExistence type="predicted"/>
<evidence type="ECO:0000256" key="4">
    <source>
        <dbReference type="ARBA" id="ARBA00023012"/>
    </source>
</evidence>
<comment type="caution">
    <text evidence="12">The sequence shown here is derived from an EMBL/GenBank/DDBJ whole genome shotgun (WGS) entry which is preliminary data.</text>
</comment>
<dbReference type="InterPro" id="IPR001789">
    <property type="entry name" value="Sig_transdc_resp-reg_receiver"/>
</dbReference>
<name>A0AB33VFC5_RALSU</name>
<dbReference type="InterPro" id="IPR011006">
    <property type="entry name" value="CheY-like_superfamily"/>
</dbReference>
<dbReference type="Pfam" id="PF00158">
    <property type="entry name" value="Sigma54_activat"/>
    <property type="match status" value="1"/>
</dbReference>
<gene>
    <name evidence="12" type="primary">dctD</name>
    <name evidence="12" type="ORF">RRSL_03331</name>
</gene>
<keyword evidence="7" id="KW-0804">Transcription</keyword>
<dbReference type="PROSITE" id="PS50110">
    <property type="entry name" value="RESPONSE_REGULATORY"/>
    <property type="match status" value="1"/>
</dbReference>
<dbReference type="PROSITE" id="PS00676">
    <property type="entry name" value="SIGMA54_INTERACT_2"/>
    <property type="match status" value="1"/>
</dbReference>
<dbReference type="Pfam" id="PF25601">
    <property type="entry name" value="AAA_lid_14"/>
    <property type="match status" value="1"/>
</dbReference>
<protein>
    <submittedName>
        <fullName evidence="12">DctD</fullName>
    </submittedName>
</protein>
<dbReference type="Pfam" id="PF00072">
    <property type="entry name" value="Response_reg"/>
    <property type="match status" value="1"/>
</dbReference>
<dbReference type="Gene3D" id="3.40.50.2300">
    <property type="match status" value="1"/>
</dbReference>
<dbReference type="InterPro" id="IPR025944">
    <property type="entry name" value="Sigma_54_int_dom_CS"/>
</dbReference>
<organism evidence="12 13">
    <name type="scientific">Ralstonia solanacearum (strain UW551)</name>
    <dbReference type="NCBI Taxonomy" id="342110"/>
    <lineage>
        <taxon>Bacteria</taxon>
        <taxon>Pseudomonadati</taxon>
        <taxon>Pseudomonadota</taxon>
        <taxon>Betaproteobacteria</taxon>
        <taxon>Burkholderiales</taxon>
        <taxon>Burkholderiaceae</taxon>
        <taxon>Ralstonia</taxon>
        <taxon>Ralstonia solanacearum species complex</taxon>
    </lineage>
</organism>
<dbReference type="Gene3D" id="1.10.8.60">
    <property type="match status" value="1"/>
</dbReference>
<dbReference type="InterPro" id="IPR009057">
    <property type="entry name" value="Homeodomain-like_sf"/>
</dbReference>
<keyword evidence="2" id="KW-0547">Nucleotide-binding</keyword>
<dbReference type="GO" id="GO:0006355">
    <property type="term" value="P:regulation of DNA-templated transcription"/>
    <property type="evidence" value="ECO:0007669"/>
    <property type="project" value="InterPro"/>
</dbReference>
<dbReference type="Pfam" id="PF02954">
    <property type="entry name" value="HTH_8"/>
    <property type="match status" value="1"/>
</dbReference>
<feature type="domain" description="Response regulatory" evidence="11">
    <location>
        <begin position="121"/>
        <end position="235"/>
    </location>
</feature>
<keyword evidence="3" id="KW-0067">ATP-binding</keyword>
<evidence type="ECO:0000313" key="13">
    <source>
        <dbReference type="Proteomes" id="UP000005933"/>
    </source>
</evidence>
<evidence type="ECO:0000256" key="5">
    <source>
        <dbReference type="ARBA" id="ARBA00023015"/>
    </source>
</evidence>
<dbReference type="CDD" id="cd17549">
    <property type="entry name" value="REC_DctD-like"/>
    <property type="match status" value="1"/>
</dbReference>
<evidence type="ECO:0000313" key="12">
    <source>
        <dbReference type="EMBL" id="EAP73606.1"/>
    </source>
</evidence>
<dbReference type="Gene3D" id="3.40.50.300">
    <property type="entry name" value="P-loop containing nucleotide triphosphate hydrolases"/>
    <property type="match status" value="1"/>
</dbReference>
<dbReference type="GO" id="GO:0043565">
    <property type="term" value="F:sequence-specific DNA binding"/>
    <property type="evidence" value="ECO:0007669"/>
    <property type="project" value="InterPro"/>
</dbReference>
<dbReference type="SMART" id="SM00382">
    <property type="entry name" value="AAA"/>
    <property type="match status" value="1"/>
</dbReference>
<dbReference type="InterPro" id="IPR027417">
    <property type="entry name" value="P-loop_NTPase"/>
</dbReference>
<dbReference type="InterPro" id="IPR025662">
    <property type="entry name" value="Sigma_54_int_dom_ATP-bd_1"/>
</dbReference>
<dbReference type="InterPro" id="IPR058031">
    <property type="entry name" value="AAA_lid_NorR"/>
</dbReference>
<evidence type="ECO:0000259" key="11">
    <source>
        <dbReference type="PROSITE" id="PS50110"/>
    </source>
</evidence>
<dbReference type="SUPFAM" id="SSF46689">
    <property type="entry name" value="Homeodomain-like"/>
    <property type="match status" value="1"/>
</dbReference>
<dbReference type="SUPFAM" id="SSF52540">
    <property type="entry name" value="P-loop containing nucleoside triphosphate hydrolases"/>
    <property type="match status" value="1"/>
</dbReference>
<dbReference type="FunFam" id="3.40.50.2300:FF:000018">
    <property type="entry name" value="DNA-binding transcriptional regulator NtrC"/>
    <property type="match status" value="1"/>
</dbReference>
<dbReference type="PROSITE" id="PS50045">
    <property type="entry name" value="SIGMA54_INTERACT_4"/>
    <property type="match status" value="1"/>
</dbReference>
<evidence type="ECO:0000259" key="10">
    <source>
        <dbReference type="PROSITE" id="PS50045"/>
    </source>
</evidence>
<dbReference type="Proteomes" id="UP000005933">
    <property type="component" value="Unassembled WGS sequence"/>
</dbReference>
<dbReference type="InterPro" id="IPR002197">
    <property type="entry name" value="HTH_Fis"/>
</dbReference>
<evidence type="ECO:0000256" key="2">
    <source>
        <dbReference type="ARBA" id="ARBA00022741"/>
    </source>
</evidence>
<dbReference type="SUPFAM" id="SSF52172">
    <property type="entry name" value="CheY-like"/>
    <property type="match status" value="1"/>
</dbReference>
<evidence type="ECO:0000256" key="8">
    <source>
        <dbReference type="PROSITE-ProRule" id="PRU00169"/>
    </source>
</evidence>
<dbReference type="EMBL" id="AAKL01000012">
    <property type="protein sequence ID" value="EAP73606.1"/>
    <property type="molecule type" value="Genomic_DNA"/>
</dbReference>
<evidence type="ECO:0000256" key="6">
    <source>
        <dbReference type="ARBA" id="ARBA00023125"/>
    </source>
</evidence>
<feature type="region of interest" description="Disordered" evidence="9">
    <location>
        <begin position="46"/>
        <end position="65"/>
    </location>
</feature>
<keyword evidence="4" id="KW-0902">Two-component regulatory system</keyword>
<keyword evidence="5" id="KW-0805">Transcription regulation</keyword>